<evidence type="ECO:0000313" key="2">
    <source>
        <dbReference type="Proteomes" id="UP000316733"/>
    </source>
</evidence>
<evidence type="ECO:0000313" key="1">
    <source>
        <dbReference type="EMBL" id="QCG75905.1"/>
    </source>
</evidence>
<reference evidence="2" key="1">
    <citation type="journal article" date="2020" name="bioRxiv">
        <title>Integrative omics analysis of Pseudomonas aeruginosa virus PA5oct highlights the molecular complexity of jumbo phages.</title>
        <authorList>
            <person name="Lood C."/>
            <person name="Danis-Wlodarczyk K."/>
            <person name="Blasdel B.G."/>
            <person name="Jang H.B."/>
            <person name="Vandenheuvel D."/>
            <person name="Briers Y."/>
            <person name="Noben J.-P."/>
            <person name="van Noort V."/>
            <person name="Drulis-Kawa Z."/>
            <person name="Lavigne R."/>
        </authorList>
    </citation>
    <scope>NUCLEOTIDE SEQUENCE [LARGE SCALE GENOMIC DNA]</scope>
</reference>
<keyword evidence="2" id="KW-1185">Reference proteome</keyword>
<sequence length="45" mass="5330">MTSILECSYNTSNIMFRFCKNSDILVVNFLNKNADIHFIVIIRYK</sequence>
<organism evidence="1 2">
    <name type="scientific">Pseudomonas phage vB_PaeM_PA5oct</name>
    <dbReference type="NCBI Taxonomy" id="2163605"/>
    <lineage>
        <taxon>Viruses</taxon>
        <taxon>Duplodnaviria</taxon>
        <taxon>Heunggongvirae</taxon>
        <taxon>Uroviricota</taxon>
        <taxon>Caudoviricetes</taxon>
        <taxon>Arenbergviridae</taxon>
        <taxon>Wroclawvirus</taxon>
        <taxon>Wroclawvirus PA5oct</taxon>
    </lineage>
</organism>
<proteinExistence type="predicted"/>
<name>A0A4Y5JU07_9CAUD</name>
<dbReference type="EMBL" id="MK797984">
    <property type="protein sequence ID" value="QCG75905.1"/>
    <property type="molecule type" value="Genomic_DNA"/>
</dbReference>
<accession>A0A4Y5JU07</accession>
<gene>
    <name evidence="1" type="ORF">EST35_0021</name>
</gene>
<protein>
    <submittedName>
        <fullName evidence="1">Uncharacterized protein</fullName>
    </submittedName>
</protein>
<dbReference type="Proteomes" id="UP000316733">
    <property type="component" value="Segment"/>
</dbReference>